<dbReference type="SUPFAM" id="SSF56112">
    <property type="entry name" value="Protein kinase-like (PK-like)"/>
    <property type="match status" value="1"/>
</dbReference>
<feature type="compositionally biased region" description="Polar residues" evidence="1">
    <location>
        <begin position="1"/>
        <end position="17"/>
    </location>
</feature>
<dbReference type="GO" id="GO:0004672">
    <property type="term" value="F:protein kinase activity"/>
    <property type="evidence" value="ECO:0007669"/>
    <property type="project" value="InterPro"/>
</dbReference>
<feature type="compositionally biased region" description="Low complexity" evidence="1">
    <location>
        <begin position="744"/>
        <end position="756"/>
    </location>
</feature>
<feature type="compositionally biased region" description="Polar residues" evidence="1">
    <location>
        <begin position="757"/>
        <end position="767"/>
    </location>
</feature>
<dbReference type="Proteomes" id="UP001383192">
    <property type="component" value="Unassembled WGS sequence"/>
</dbReference>
<reference evidence="3 4" key="1">
    <citation type="submission" date="2024-01" db="EMBL/GenBank/DDBJ databases">
        <title>A draft genome for a cacao thread blight-causing isolate of Paramarasmius palmivorus.</title>
        <authorList>
            <person name="Baruah I.K."/>
            <person name="Bukari Y."/>
            <person name="Amoako-Attah I."/>
            <person name="Meinhardt L.W."/>
            <person name="Bailey B.A."/>
            <person name="Cohen S.P."/>
        </authorList>
    </citation>
    <scope>NUCLEOTIDE SEQUENCE [LARGE SCALE GENOMIC DNA]</scope>
    <source>
        <strain evidence="3 4">GH-12</strain>
    </source>
</reference>
<sequence>MASTSRNTSNNVPNARSTPPDIVPTESIIASNRNLFTTDSSELAAQPVYTTTFLESTAQIGQEAAKDSVNAVKYEFHDKMLEIEEKLHRAVAFPATNAPSYDELYGLWREFANADDDAWGHLFMLLEASDQNQNSHTLSTREIGTFFSLFDHVMEGRCSQARLEKMNTTRYVQLWLLEVLERLQNTPPTGHATEFCYGTQWQFPLLLKRKPLPANPRSDTRPLEHNGFCLYHVKSDMRFDYDGFPLIICEIDSHCQQTDEQRMIIHGVCLAKLAFRNALRSVTHAVQKSLKAPRRSDKVQRTALTKVQEDRLLEEAAKKTLVVMGIYFDARGTARRYLFYHDGKETYVNVDTAIAANSAHVHNKTGWPLSECYDLCQIKDIFRLLVQLTNYRSYVKQVADEDLLPKDFWVAVKRGLCFQKKDFGGVSSQAPKSKRPRTAPEQPDLVPFNPNPQQNVTRWCDCPYAGDDDEEMGDDECSMYSEGDAESGETLTPVAIENLGRELFPFMKQLRTRGIEMLPFCDYKLPDLPHIVAARHDTLGTVVVVKLSKYSEEADIHKELSSSEFIVTLLDTIDVSPHGTLLVTPLHIPVLDFDLSRFGPVSAFMIHLLCGVSFIHQHMIAHCDIRPANLVIVSGSAPRLKILDFSLSMRTTMDALMRDFQGVTDWVAPEVNGVDLYNPILADLWATGHVVACFSNHITSSLKLISQKLMAEVPVMRLRLAENGRPTQIINSLLQESLPMAQKSPAASTPLLTTPPQSVHAQSLISP</sequence>
<evidence type="ECO:0000259" key="2">
    <source>
        <dbReference type="PROSITE" id="PS50011"/>
    </source>
</evidence>
<dbReference type="Pfam" id="PF00069">
    <property type="entry name" value="Pkinase"/>
    <property type="match status" value="1"/>
</dbReference>
<organism evidence="3 4">
    <name type="scientific">Paramarasmius palmivorus</name>
    <dbReference type="NCBI Taxonomy" id="297713"/>
    <lineage>
        <taxon>Eukaryota</taxon>
        <taxon>Fungi</taxon>
        <taxon>Dikarya</taxon>
        <taxon>Basidiomycota</taxon>
        <taxon>Agaricomycotina</taxon>
        <taxon>Agaricomycetes</taxon>
        <taxon>Agaricomycetidae</taxon>
        <taxon>Agaricales</taxon>
        <taxon>Marasmiineae</taxon>
        <taxon>Marasmiaceae</taxon>
        <taxon>Paramarasmius</taxon>
    </lineage>
</organism>
<dbReference type="SMART" id="SM00220">
    <property type="entry name" value="S_TKc"/>
    <property type="match status" value="1"/>
</dbReference>
<keyword evidence="3" id="KW-0418">Kinase</keyword>
<dbReference type="EMBL" id="JAYKXP010000052">
    <property type="protein sequence ID" value="KAK7035542.1"/>
    <property type="molecule type" value="Genomic_DNA"/>
</dbReference>
<feature type="region of interest" description="Disordered" evidence="1">
    <location>
        <begin position="744"/>
        <end position="767"/>
    </location>
</feature>
<feature type="region of interest" description="Disordered" evidence="1">
    <location>
        <begin position="425"/>
        <end position="450"/>
    </location>
</feature>
<proteinExistence type="predicted"/>
<evidence type="ECO:0000313" key="3">
    <source>
        <dbReference type="EMBL" id="KAK7035542.1"/>
    </source>
</evidence>
<evidence type="ECO:0000313" key="4">
    <source>
        <dbReference type="Proteomes" id="UP001383192"/>
    </source>
</evidence>
<dbReference type="InterPro" id="IPR000719">
    <property type="entry name" value="Prot_kinase_dom"/>
</dbReference>
<feature type="region of interest" description="Disordered" evidence="1">
    <location>
        <begin position="1"/>
        <end position="24"/>
    </location>
</feature>
<protein>
    <submittedName>
        <fullName evidence="3">Protein kinase</fullName>
    </submittedName>
</protein>
<gene>
    <name evidence="3" type="primary">HAL5</name>
    <name evidence="3" type="ORF">VNI00_011835</name>
</gene>
<accession>A0AAW0C9C2</accession>
<dbReference type="PANTHER" id="PTHR24347">
    <property type="entry name" value="SERINE/THREONINE-PROTEIN KINASE"/>
    <property type="match status" value="1"/>
</dbReference>
<dbReference type="GO" id="GO:0005524">
    <property type="term" value="F:ATP binding"/>
    <property type="evidence" value="ECO:0007669"/>
    <property type="project" value="InterPro"/>
</dbReference>
<comment type="caution">
    <text evidence="3">The sequence shown here is derived from an EMBL/GenBank/DDBJ whole genome shotgun (WGS) entry which is preliminary data.</text>
</comment>
<feature type="domain" description="Protein kinase" evidence="2">
    <location>
        <begin position="493"/>
        <end position="767"/>
    </location>
</feature>
<keyword evidence="4" id="KW-1185">Reference proteome</keyword>
<evidence type="ECO:0000256" key="1">
    <source>
        <dbReference type="SAM" id="MobiDB-lite"/>
    </source>
</evidence>
<dbReference type="Gene3D" id="1.10.510.10">
    <property type="entry name" value="Transferase(Phosphotransferase) domain 1"/>
    <property type="match status" value="1"/>
</dbReference>
<name>A0AAW0C9C2_9AGAR</name>
<keyword evidence="3" id="KW-0808">Transferase</keyword>
<dbReference type="PROSITE" id="PS50011">
    <property type="entry name" value="PROTEIN_KINASE_DOM"/>
    <property type="match status" value="1"/>
</dbReference>
<dbReference type="InterPro" id="IPR011009">
    <property type="entry name" value="Kinase-like_dom_sf"/>
</dbReference>
<dbReference type="AlphaFoldDB" id="A0AAW0C9C2"/>